<reference evidence="1 2" key="1">
    <citation type="submission" date="2017-12" db="EMBL/GenBank/DDBJ databases">
        <title>Comparative genomics of Botrytis spp.</title>
        <authorList>
            <person name="Valero-Jimenez C.A."/>
            <person name="Tapia P."/>
            <person name="Veloso J."/>
            <person name="Silva-Moreno E."/>
            <person name="Staats M."/>
            <person name="Valdes J.H."/>
            <person name="Van Kan J.A.L."/>
        </authorList>
    </citation>
    <scope>NUCLEOTIDE SEQUENCE [LARGE SCALE GENOMIC DNA]</scope>
    <source>
        <strain evidence="1 2">MUCL2120</strain>
    </source>
</reference>
<gene>
    <name evidence="1" type="ORF">BOTNAR_0131g00200</name>
</gene>
<dbReference type="Proteomes" id="UP000297452">
    <property type="component" value="Unassembled WGS sequence"/>
</dbReference>
<evidence type="ECO:0000313" key="1">
    <source>
        <dbReference type="EMBL" id="TGO61274.1"/>
    </source>
</evidence>
<organism evidence="1 2">
    <name type="scientific">Botryotinia narcissicola</name>
    <dbReference type="NCBI Taxonomy" id="278944"/>
    <lineage>
        <taxon>Eukaryota</taxon>
        <taxon>Fungi</taxon>
        <taxon>Dikarya</taxon>
        <taxon>Ascomycota</taxon>
        <taxon>Pezizomycotina</taxon>
        <taxon>Leotiomycetes</taxon>
        <taxon>Helotiales</taxon>
        <taxon>Sclerotiniaceae</taxon>
        <taxon>Botryotinia</taxon>
    </lineage>
</organism>
<dbReference type="AlphaFoldDB" id="A0A4Z1IL67"/>
<comment type="caution">
    <text evidence="1">The sequence shown here is derived from an EMBL/GenBank/DDBJ whole genome shotgun (WGS) entry which is preliminary data.</text>
</comment>
<dbReference type="EMBL" id="PQXJ01000131">
    <property type="protein sequence ID" value="TGO61274.1"/>
    <property type="molecule type" value="Genomic_DNA"/>
</dbReference>
<dbReference type="STRING" id="278944.A0A4Z1IL67"/>
<proteinExistence type="predicted"/>
<protein>
    <submittedName>
        <fullName evidence="1">Uncharacterized protein</fullName>
    </submittedName>
</protein>
<sequence>MLWEPNLQSTKMSSFHLDTTLEELYGLDKEDPRDIYLSYTIPAATLQMTQGIPISQKYIYQDTLAPENLEIQVRIFTQMAPQLFGFMVWSLSIIIFDLDAPDGGINLQPQVGTQDVLSCITESQRPIVSYVRSVEDANLPPDVLLAVANSMNCLEHIPSPVSFENRYRVLSKRDLVVSGLSTPGSIVVETRSLTVQEMLSASAVAIALFLSREGEVMVTSVCDQFVDAQGNWGGGHVDYAGQERLSEKYRAL</sequence>
<dbReference type="OrthoDB" id="5946236at2759"/>
<evidence type="ECO:0000313" key="2">
    <source>
        <dbReference type="Proteomes" id="UP000297452"/>
    </source>
</evidence>
<keyword evidence="2" id="KW-1185">Reference proteome</keyword>
<accession>A0A4Z1IL67</accession>
<name>A0A4Z1IL67_9HELO</name>